<organism evidence="1 2">
    <name type="scientific">Psilocybe cubensis</name>
    <name type="common">Psychedelic mushroom</name>
    <name type="synonym">Stropharia cubensis</name>
    <dbReference type="NCBI Taxonomy" id="181762"/>
    <lineage>
        <taxon>Eukaryota</taxon>
        <taxon>Fungi</taxon>
        <taxon>Dikarya</taxon>
        <taxon>Basidiomycota</taxon>
        <taxon>Agaricomycotina</taxon>
        <taxon>Agaricomycetes</taxon>
        <taxon>Agaricomycetidae</taxon>
        <taxon>Agaricales</taxon>
        <taxon>Agaricineae</taxon>
        <taxon>Strophariaceae</taxon>
        <taxon>Psilocybe</taxon>
    </lineage>
</organism>
<sequence>MSTAMQESKQTSEANIITGRRQGGTGGKPFDDFEFSRLHITSIHVQWDRRINAIQVTYEGGDTAKLHGEKAGQSDTFNLEPGEKIVRIEGFADDFINQLQFTTDAGRWLSFDCV</sequence>
<protein>
    <submittedName>
        <fullName evidence="1">Uncharacterized protein</fullName>
    </submittedName>
</protein>
<accession>A0ACB8GTV2</accession>
<proteinExistence type="predicted"/>
<reference evidence="1" key="1">
    <citation type="submission" date="2021-10" db="EMBL/GenBank/DDBJ databases">
        <title>Psilocybe cubensis genome.</title>
        <authorList>
            <person name="Mckernan K.J."/>
            <person name="Crawford S."/>
            <person name="Trippe A."/>
            <person name="Kane L.T."/>
            <person name="Mclaughlin S."/>
        </authorList>
    </citation>
    <scope>NUCLEOTIDE SEQUENCE</scope>
    <source>
        <strain evidence="1">MGC-MH-2018</strain>
    </source>
</reference>
<dbReference type="Proteomes" id="UP000664032">
    <property type="component" value="Unassembled WGS sequence"/>
</dbReference>
<comment type="caution">
    <text evidence="1">The sequence shown here is derived from an EMBL/GenBank/DDBJ whole genome shotgun (WGS) entry which is preliminary data.</text>
</comment>
<gene>
    <name evidence="1" type="ORF">JR316_0007640</name>
</gene>
<keyword evidence="2" id="KW-1185">Reference proteome</keyword>
<name>A0ACB8GTV2_PSICU</name>
<evidence type="ECO:0000313" key="2">
    <source>
        <dbReference type="Proteomes" id="UP000664032"/>
    </source>
</evidence>
<dbReference type="EMBL" id="JAFIQS020000007">
    <property type="protein sequence ID" value="KAH9479063.1"/>
    <property type="molecule type" value="Genomic_DNA"/>
</dbReference>
<evidence type="ECO:0000313" key="1">
    <source>
        <dbReference type="EMBL" id="KAH9479063.1"/>
    </source>
</evidence>